<evidence type="ECO:0000256" key="1">
    <source>
        <dbReference type="SAM" id="Coils"/>
    </source>
</evidence>
<feature type="region of interest" description="Disordered" evidence="2">
    <location>
        <begin position="154"/>
        <end position="247"/>
    </location>
</feature>
<evidence type="ECO:0000256" key="2">
    <source>
        <dbReference type="SAM" id="MobiDB-lite"/>
    </source>
</evidence>
<feature type="region of interest" description="Disordered" evidence="2">
    <location>
        <begin position="1"/>
        <end position="43"/>
    </location>
</feature>
<feature type="compositionally biased region" description="Basic and acidic residues" evidence="2">
    <location>
        <begin position="323"/>
        <end position="334"/>
    </location>
</feature>
<feature type="compositionally biased region" description="Polar residues" evidence="2">
    <location>
        <begin position="612"/>
        <end position="626"/>
    </location>
</feature>
<feature type="region of interest" description="Disordered" evidence="2">
    <location>
        <begin position="525"/>
        <end position="552"/>
    </location>
</feature>
<sequence>MSPGKDSLQDLERHRQQLEEKRQQAAKRPCSIGGRGMPTTIQDGFEGELVNRREIDEIFGSKTRKSKEQILNVLDRRIDYVTQNIKSLEKQIEAAENKLAAATVISQPDATDEEGLPITEIIEQLDDDDNVVSYRLNKPGDSLPQVREALEKAGVKDLYEDESTSKEEATKEEVPKKKEPTDSRSAPEPAAAPTPSPKEPVQSLPSASKGVSRNAKRVEEIMNHAKEQEMISKQQPIIPEDDDEEEAELRRQMLAYSGEIGAVVAELQLEEGDTDDDDDYDFEYSDEGFEDDDDEEDKYGRSTGRIVTDGYCQRMLELEKKLGIKSRFTEKAEQEKEDAESSSDDEGIGRIVVKREAEASSSASKPAPTKSNIKEKQPEAPNGKKGVRFASNLDIAPEKEPTTLPVREAPIKEKEPLVEPLSDVVERSGPTKTPEVKSNRKPSRFKKARDTGVPPGPLDVPVRFLDQDRPTAPTGPEGTTLADTLVERETKADPQPPDEIDDEMIHHEVADEYQRMRKKFIQREGGFLKEDESPIQPLDEPDGGKREVPLMADGSSDLDEWFTHGDSISASDCRPSRVHFMVAVPEYSPRSWPGPANGYSRVDQKDIEEANRQTGTASVRQWYQEL</sequence>
<dbReference type="Pfam" id="PF12927">
    <property type="entry name" value="DUF3835"/>
    <property type="match status" value="1"/>
</dbReference>
<dbReference type="InterPro" id="IPR024325">
    <property type="entry name" value="DUF3835"/>
</dbReference>
<feature type="region of interest" description="Disordered" evidence="2">
    <location>
        <begin position="323"/>
        <end position="504"/>
    </location>
</feature>
<feature type="compositionally biased region" description="Basic and acidic residues" evidence="2">
    <location>
        <begin position="216"/>
        <end position="230"/>
    </location>
</feature>
<dbReference type="EMBL" id="NKCK01000119">
    <property type="protein sequence ID" value="RSL98030.1"/>
    <property type="molecule type" value="Genomic_DNA"/>
</dbReference>
<dbReference type="GO" id="GO:0000122">
    <property type="term" value="P:negative regulation of transcription by RNA polymerase II"/>
    <property type="evidence" value="ECO:0007669"/>
    <property type="project" value="TreeGrafter"/>
</dbReference>
<dbReference type="Proteomes" id="UP000287144">
    <property type="component" value="Unassembled WGS sequence"/>
</dbReference>
<keyword evidence="5" id="KW-1185">Reference proteome</keyword>
<feature type="coiled-coil region" evidence="1">
    <location>
        <begin position="71"/>
        <end position="105"/>
    </location>
</feature>
<feature type="compositionally biased region" description="Acidic residues" evidence="2">
    <location>
        <begin position="268"/>
        <end position="297"/>
    </location>
</feature>
<dbReference type="Pfam" id="PF13758">
    <property type="entry name" value="Prefoldin_3"/>
    <property type="match status" value="1"/>
</dbReference>
<feature type="compositionally biased region" description="Basic and acidic residues" evidence="2">
    <location>
        <begin position="602"/>
        <end position="611"/>
    </location>
</feature>
<name>A0A428T7M3_9HYPO</name>
<dbReference type="PANTHER" id="PTHR15111:SF0">
    <property type="entry name" value="UNCONVENTIONAL PREFOLDIN RPB5 INTERACTOR 1"/>
    <property type="match status" value="1"/>
</dbReference>
<feature type="domain" description="DUF3835" evidence="3">
    <location>
        <begin position="481"/>
        <end position="546"/>
    </location>
</feature>
<protein>
    <recommendedName>
        <fullName evidence="3">DUF3835 domain-containing protein</fullName>
    </recommendedName>
</protein>
<dbReference type="GO" id="GO:0019212">
    <property type="term" value="F:phosphatase inhibitor activity"/>
    <property type="evidence" value="ECO:0007669"/>
    <property type="project" value="TreeGrafter"/>
</dbReference>
<organism evidence="4 5">
    <name type="scientific">Fusarium oligoseptatum</name>
    <dbReference type="NCBI Taxonomy" id="2604345"/>
    <lineage>
        <taxon>Eukaryota</taxon>
        <taxon>Fungi</taxon>
        <taxon>Dikarya</taxon>
        <taxon>Ascomycota</taxon>
        <taxon>Pezizomycotina</taxon>
        <taxon>Sordariomycetes</taxon>
        <taxon>Hypocreomycetidae</taxon>
        <taxon>Hypocreales</taxon>
        <taxon>Nectriaceae</taxon>
        <taxon>Fusarium</taxon>
        <taxon>Fusarium solani species complex</taxon>
    </lineage>
</organism>
<dbReference type="PANTHER" id="PTHR15111">
    <property type="entry name" value="RNA POLYMERASE II SUBUNIT 5-MEDIATING PROTEIN NNX3"/>
    <property type="match status" value="1"/>
</dbReference>
<dbReference type="InterPro" id="IPR039553">
    <property type="entry name" value="Prefoldin-like"/>
</dbReference>
<evidence type="ECO:0000259" key="3">
    <source>
        <dbReference type="Pfam" id="PF12927"/>
    </source>
</evidence>
<feature type="region of interest" description="Disordered" evidence="2">
    <location>
        <begin position="587"/>
        <end position="626"/>
    </location>
</feature>
<comment type="caution">
    <text evidence="4">The sequence shown here is derived from an EMBL/GenBank/DDBJ whole genome shotgun (WGS) entry which is preliminary data.</text>
</comment>
<dbReference type="AlphaFoldDB" id="A0A428T7M3"/>
<dbReference type="GO" id="GO:0003714">
    <property type="term" value="F:transcription corepressor activity"/>
    <property type="evidence" value="ECO:0007669"/>
    <property type="project" value="TreeGrafter"/>
</dbReference>
<dbReference type="GO" id="GO:0003682">
    <property type="term" value="F:chromatin binding"/>
    <property type="evidence" value="ECO:0007669"/>
    <property type="project" value="TreeGrafter"/>
</dbReference>
<proteinExistence type="predicted"/>
<gene>
    <name evidence="4" type="ORF">CEP52_010555</name>
</gene>
<accession>A0A428T7M3</accession>
<feature type="compositionally biased region" description="Basic and acidic residues" evidence="2">
    <location>
        <begin position="154"/>
        <end position="182"/>
    </location>
</feature>
<dbReference type="InterPro" id="IPR052255">
    <property type="entry name" value="RNA_pol_II_subunit5-mediator"/>
</dbReference>
<feature type="compositionally biased region" description="Low complexity" evidence="2">
    <location>
        <begin position="359"/>
        <end position="371"/>
    </location>
</feature>
<keyword evidence="1" id="KW-0175">Coiled coil</keyword>
<evidence type="ECO:0000313" key="5">
    <source>
        <dbReference type="Proteomes" id="UP000287144"/>
    </source>
</evidence>
<feature type="compositionally biased region" description="Acidic residues" evidence="2">
    <location>
        <begin position="335"/>
        <end position="346"/>
    </location>
</feature>
<feature type="compositionally biased region" description="Basic and acidic residues" evidence="2">
    <location>
        <begin position="7"/>
        <end position="23"/>
    </location>
</feature>
<feature type="region of interest" description="Disordered" evidence="2">
    <location>
        <begin position="268"/>
        <end position="305"/>
    </location>
</feature>
<reference evidence="4 5" key="1">
    <citation type="submission" date="2017-06" db="EMBL/GenBank/DDBJ databases">
        <title>Comparative genomic analysis of Ambrosia Fusariam Clade fungi.</title>
        <authorList>
            <person name="Stajich J.E."/>
            <person name="Carrillo J."/>
            <person name="Kijimoto T."/>
            <person name="Eskalen A."/>
            <person name="O'Donnell K."/>
            <person name="Kasson M."/>
        </authorList>
    </citation>
    <scope>NUCLEOTIDE SEQUENCE [LARGE SCALE GENOMIC DNA]</scope>
    <source>
        <strain evidence="4 5">NRRL62579</strain>
    </source>
</reference>
<evidence type="ECO:0000313" key="4">
    <source>
        <dbReference type="EMBL" id="RSL98030.1"/>
    </source>
</evidence>